<organism evidence="1 2">
    <name type="scientific">Streptomyces microflavus DSM 40593</name>
    <dbReference type="NCBI Taxonomy" id="1303692"/>
    <lineage>
        <taxon>Bacteria</taxon>
        <taxon>Bacillati</taxon>
        <taxon>Actinomycetota</taxon>
        <taxon>Actinomycetes</taxon>
        <taxon>Kitasatosporales</taxon>
        <taxon>Streptomycetaceae</taxon>
        <taxon>Streptomyces</taxon>
    </lineage>
</organism>
<dbReference type="RefSeq" id="WP_015607062.1">
    <property type="nucleotide sequence ID" value="NC_021177.1"/>
</dbReference>
<dbReference type="InterPro" id="IPR033457">
    <property type="entry name" value="DUF5133"/>
</dbReference>
<name>N0CHN0_STRMI</name>
<dbReference type="PATRIC" id="fig|1303692.3.peg.708"/>
<evidence type="ECO:0000313" key="1">
    <source>
        <dbReference type="EMBL" id="AGK75676.1"/>
    </source>
</evidence>
<dbReference type="EMBL" id="CP005080">
    <property type="protein sequence ID" value="AGK75676.1"/>
    <property type="molecule type" value="Genomic_DNA"/>
</dbReference>
<accession>N0CHN0</accession>
<dbReference type="HOGENOM" id="CLU_160058_2_1_11"/>
<evidence type="ECO:0008006" key="3">
    <source>
        <dbReference type="Google" id="ProtNLM"/>
    </source>
</evidence>
<dbReference type="AlphaFoldDB" id="N0CHN0"/>
<protein>
    <recommendedName>
        <fullName evidence="3">DUF5133 domain-containing protein</fullName>
    </recommendedName>
</protein>
<dbReference type="KEGG" id="sfi:SFUL_692"/>
<reference evidence="1 2" key="1">
    <citation type="submission" date="2013-04" db="EMBL/GenBank/DDBJ databases">
        <title>Complete genome sequence of Streptomyces fulvissimus.</title>
        <authorList>
            <person name="Myronovskyi M."/>
            <person name="Tokovenko B."/>
            <person name="Manderscheid N."/>
            <person name="Petzke L."/>
            <person name="Luzhetskyy A."/>
        </authorList>
    </citation>
    <scope>NUCLEOTIDE SEQUENCE [LARGE SCALE GENOMIC DNA]</scope>
    <source>
        <strain evidence="1 2">DSM 40593</strain>
    </source>
</reference>
<dbReference type="Pfam" id="PF17196">
    <property type="entry name" value="DUF5133"/>
    <property type="match status" value="1"/>
</dbReference>
<evidence type="ECO:0000313" key="2">
    <source>
        <dbReference type="Proteomes" id="UP000013304"/>
    </source>
</evidence>
<sequence>MLMAHPAVLEELLRRYEELRAQQGDGDGVARGLEDVSYTLCVSTGTREIAAALAAAREQLRRPATRRNTPVSTSVPA</sequence>
<proteinExistence type="predicted"/>
<gene>
    <name evidence="1" type="ORF">SFUL_692</name>
</gene>
<dbReference type="Proteomes" id="UP000013304">
    <property type="component" value="Chromosome"/>
</dbReference>